<gene>
    <name evidence="2" type="ORF">NC99_01600</name>
</gene>
<evidence type="ECO:0000313" key="3">
    <source>
        <dbReference type="Proteomes" id="UP000036958"/>
    </source>
</evidence>
<feature type="transmembrane region" description="Helical" evidence="1">
    <location>
        <begin position="6"/>
        <end position="33"/>
    </location>
</feature>
<keyword evidence="1" id="KW-1133">Transmembrane helix</keyword>
<dbReference type="STRING" id="1409788.NC99_01600"/>
<evidence type="ECO:0000256" key="1">
    <source>
        <dbReference type="SAM" id="Phobius"/>
    </source>
</evidence>
<evidence type="ECO:0000313" key="2">
    <source>
        <dbReference type="EMBL" id="KOH47030.1"/>
    </source>
</evidence>
<name>A0A0L8VEX6_9BACT</name>
<proteinExistence type="predicted"/>
<dbReference type="Pfam" id="PF11667">
    <property type="entry name" value="DUF3267"/>
    <property type="match status" value="1"/>
</dbReference>
<dbReference type="EMBL" id="LGIA01000008">
    <property type="protein sequence ID" value="KOH47030.1"/>
    <property type="molecule type" value="Genomic_DNA"/>
</dbReference>
<dbReference type="Proteomes" id="UP000036958">
    <property type="component" value="Unassembled WGS sequence"/>
</dbReference>
<comment type="caution">
    <text evidence="2">The sequence shown here is derived from an EMBL/GenBank/DDBJ whole genome shotgun (WGS) entry which is preliminary data.</text>
</comment>
<sequence length="151" mass="17117">MSQPVIAIGSAVLFAFTLLIILHELIHAAAFLLRGTGKVQFGAIWSKFIFYAGVDQTVIDYPTFRFVALAPFWVVKAVCVLGALFFWSSPLAYFFIGLMCIHSLFCAGDLAMLAFYKRHPDKEIYNYDDLGQRKTFFYFRKTDHVGHGNSQ</sequence>
<dbReference type="RefSeq" id="WP_053178829.1">
    <property type="nucleotide sequence ID" value="NZ_LGIA01000008.1"/>
</dbReference>
<keyword evidence="3" id="KW-1185">Reference proteome</keyword>
<feature type="transmembrane region" description="Helical" evidence="1">
    <location>
        <begin position="93"/>
        <end position="116"/>
    </location>
</feature>
<reference evidence="3" key="1">
    <citation type="submission" date="2015-07" db="EMBL/GenBank/DDBJ databases">
        <title>Genome sequencing of Sunxiuqinia dokdonensis strain SK.</title>
        <authorList>
            <person name="Ahn S."/>
            <person name="Kim B.-C."/>
        </authorList>
    </citation>
    <scope>NUCLEOTIDE SEQUENCE [LARGE SCALE GENOMIC DNA]</scope>
    <source>
        <strain evidence="3">SK</strain>
    </source>
</reference>
<organism evidence="2 3">
    <name type="scientific">Sunxiuqinia dokdonensis</name>
    <dbReference type="NCBI Taxonomy" id="1409788"/>
    <lineage>
        <taxon>Bacteria</taxon>
        <taxon>Pseudomonadati</taxon>
        <taxon>Bacteroidota</taxon>
        <taxon>Bacteroidia</taxon>
        <taxon>Marinilabiliales</taxon>
        <taxon>Prolixibacteraceae</taxon>
        <taxon>Sunxiuqinia</taxon>
    </lineage>
</organism>
<keyword evidence="1" id="KW-0812">Transmembrane</keyword>
<dbReference type="InterPro" id="IPR021683">
    <property type="entry name" value="DUF3267"/>
</dbReference>
<protein>
    <recommendedName>
        <fullName evidence="4">DUF3267 domain-containing protein</fullName>
    </recommendedName>
</protein>
<feature type="transmembrane region" description="Helical" evidence="1">
    <location>
        <begin position="66"/>
        <end position="87"/>
    </location>
</feature>
<accession>A0A0L8VEX6</accession>
<dbReference type="OrthoDB" id="1119336at2"/>
<evidence type="ECO:0008006" key="4">
    <source>
        <dbReference type="Google" id="ProtNLM"/>
    </source>
</evidence>
<dbReference type="AlphaFoldDB" id="A0A0L8VEX6"/>
<keyword evidence="1" id="KW-0472">Membrane</keyword>